<comment type="caution">
    <text evidence="2">The sequence shown here is derived from an EMBL/GenBank/DDBJ whole genome shotgun (WGS) entry which is preliminary data.</text>
</comment>
<dbReference type="OrthoDB" id="3384902at2"/>
<organism evidence="2 3">
    <name type="scientific">Streptomyces oceani</name>
    <dbReference type="NCBI Taxonomy" id="1075402"/>
    <lineage>
        <taxon>Bacteria</taxon>
        <taxon>Bacillati</taxon>
        <taxon>Actinomycetota</taxon>
        <taxon>Actinomycetes</taxon>
        <taxon>Kitasatosporales</taxon>
        <taxon>Streptomycetaceae</taxon>
        <taxon>Streptomyces</taxon>
    </lineage>
</organism>
<sequence length="138" mass="15881">MPAEEPLTRASFRKLSRISTPEPMPRLPTRRWTDAEWARLRLGHKARRMKGKWQVFAEDETVYVHRSWTGHGVFEACLEEDPEGGWRIASAVVESDPERYRSRGPEFASVTLELVLSSVVLGEPAEELWARYAELLES</sequence>
<reference evidence="2 3" key="1">
    <citation type="journal article" date="2016" name="Front. Microbiol.">
        <title>Comparative Genomics Analysis of Streptomyces Species Reveals Their Adaptation to the Marine Environment and Their Diversity at the Genomic Level.</title>
        <authorList>
            <person name="Tian X."/>
            <person name="Zhang Z."/>
            <person name="Yang T."/>
            <person name="Chen M."/>
            <person name="Li J."/>
            <person name="Chen F."/>
            <person name="Yang J."/>
            <person name="Li W."/>
            <person name="Zhang B."/>
            <person name="Zhang Z."/>
            <person name="Wu J."/>
            <person name="Zhang C."/>
            <person name="Long L."/>
            <person name="Xiao J."/>
        </authorList>
    </citation>
    <scope>NUCLEOTIDE SEQUENCE [LARGE SCALE GENOMIC DNA]</scope>
    <source>
        <strain evidence="2 3">SCSIO 02100</strain>
    </source>
</reference>
<dbReference type="EMBL" id="LJGU01000106">
    <property type="protein sequence ID" value="OEV05083.1"/>
    <property type="molecule type" value="Genomic_DNA"/>
</dbReference>
<feature type="region of interest" description="Disordered" evidence="1">
    <location>
        <begin position="1"/>
        <end position="27"/>
    </location>
</feature>
<evidence type="ECO:0000313" key="2">
    <source>
        <dbReference type="EMBL" id="OEV05083.1"/>
    </source>
</evidence>
<proteinExistence type="predicted"/>
<evidence type="ECO:0000256" key="1">
    <source>
        <dbReference type="SAM" id="MobiDB-lite"/>
    </source>
</evidence>
<evidence type="ECO:0000313" key="3">
    <source>
        <dbReference type="Proteomes" id="UP000176101"/>
    </source>
</evidence>
<dbReference type="AlphaFoldDB" id="A0A1E7KME4"/>
<accession>A0A1E7KME4</accession>
<dbReference type="Proteomes" id="UP000176101">
    <property type="component" value="Unassembled WGS sequence"/>
</dbReference>
<name>A0A1E7KME4_9ACTN</name>
<dbReference type="STRING" id="1075402.AN216_04495"/>
<keyword evidence="3" id="KW-1185">Reference proteome</keyword>
<protein>
    <submittedName>
        <fullName evidence="2">Uncharacterized protein</fullName>
    </submittedName>
</protein>
<gene>
    <name evidence="2" type="ORF">AN216_04495</name>
</gene>
<dbReference type="RefSeq" id="WP_070195278.1">
    <property type="nucleotide sequence ID" value="NZ_LJGU01000106.1"/>
</dbReference>